<comment type="catalytic activity">
    <reaction evidence="4">
        <text>a 2-deoxystreptamine antibiotic + acetyl-CoA = an N(3)-acetyl-2-deoxystreptamine antibiotic + CoA + H(+)</text>
        <dbReference type="Rhea" id="RHEA:12665"/>
        <dbReference type="ChEBI" id="CHEBI:15378"/>
        <dbReference type="ChEBI" id="CHEBI:57287"/>
        <dbReference type="ChEBI" id="CHEBI:57288"/>
        <dbReference type="ChEBI" id="CHEBI:57921"/>
        <dbReference type="ChEBI" id="CHEBI:77452"/>
        <dbReference type="EC" id="2.3.1.81"/>
    </reaction>
</comment>
<evidence type="ECO:0000313" key="6">
    <source>
        <dbReference type="EMBL" id="SFS78998.1"/>
    </source>
</evidence>
<dbReference type="GO" id="GO:0046353">
    <property type="term" value="F:aminoglycoside 3-N-acetyltransferase activity"/>
    <property type="evidence" value="ECO:0007669"/>
    <property type="project" value="UniProtKB-EC"/>
</dbReference>
<dbReference type="AlphaFoldDB" id="A0A1I6SQA9"/>
<dbReference type="EMBL" id="BJWJ01000009">
    <property type="protein sequence ID" value="GEM04158.1"/>
    <property type="molecule type" value="Genomic_DNA"/>
</dbReference>
<dbReference type="RefSeq" id="WP_089854104.1">
    <property type="nucleotide sequence ID" value="NZ_BJWJ01000009.1"/>
</dbReference>
<dbReference type="PANTHER" id="PTHR11104">
    <property type="entry name" value="AMINOGLYCOSIDE N3-ACETYLTRANSFERASE"/>
    <property type="match status" value="1"/>
</dbReference>
<dbReference type="GO" id="GO:0046677">
    <property type="term" value="P:response to antibiotic"/>
    <property type="evidence" value="ECO:0007669"/>
    <property type="project" value="UniProtKB-KW"/>
</dbReference>
<keyword evidence="2 4" id="KW-0808">Transferase</keyword>
<dbReference type="STRING" id="306541.SAMN05421668_11013"/>
<keyword evidence="4" id="KW-0046">Antibiotic resistance</keyword>
<comment type="similarity">
    <text evidence="1 4">Belongs to the antibiotic N-acetyltransferase family.</text>
</comment>
<evidence type="ECO:0000313" key="5">
    <source>
        <dbReference type="EMBL" id="GEM04158.1"/>
    </source>
</evidence>
<evidence type="ECO:0000256" key="1">
    <source>
        <dbReference type="ARBA" id="ARBA00006383"/>
    </source>
</evidence>
<evidence type="ECO:0000256" key="4">
    <source>
        <dbReference type="RuleBase" id="RU365031"/>
    </source>
</evidence>
<dbReference type="SUPFAM" id="SSF110710">
    <property type="entry name" value="TTHA0583/YokD-like"/>
    <property type="match status" value="1"/>
</dbReference>
<evidence type="ECO:0000256" key="2">
    <source>
        <dbReference type="ARBA" id="ARBA00022679"/>
    </source>
</evidence>
<dbReference type="Proteomes" id="UP000199139">
    <property type="component" value="Unassembled WGS sequence"/>
</dbReference>
<keyword evidence="8" id="KW-1185">Reference proteome</keyword>
<dbReference type="OrthoDB" id="7330654at2"/>
<keyword evidence="3 4" id="KW-0012">Acyltransferase</keyword>
<accession>A0A1I6SQA9</accession>
<gene>
    <name evidence="5" type="ORF">HMI01_11460</name>
    <name evidence="6" type="ORF">SAMN05421668_11013</name>
</gene>
<name>A0A1I6SQA9_9BACI</name>
<evidence type="ECO:0000256" key="3">
    <source>
        <dbReference type="ARBA" id="ARBA00023315"/>
    </source>
</evidence>
<dbReference type="InterPro" id="IPR028345">
    <property type="entry name" value="Antibiotic_NAT-like"/>
</dbReference>
<sequence length="293" mass="34153">MKNFRKVIREILSAREYESMEDALLRKRIEIEKHFYKTKFSKEELRRSLNDMGVVEGTQLIVHASWRQFYNFKGSPDDVIDILKEAVGESGTLLMPAYGHDKFLFDVKNTPSAAGVISEVFRGKPDTYRSPCTNFSVAASGKYAKELTEQHINSIYGFDKYSPYYLLSDYDNSKVLFLGLSSRPTKISLFHCAGYILKDKIPFYENLYTEKIKTELIYEDHHYNKNMITRNPIYMNDNKVFKEIFSSLKNKDSIKISNLDIVMIDLNEGLEKALDFAHNGKYCYKISRRIRLK</sequence>
<reference evidence="6 7" key="1">
    <citation type="submission" date="2016-10" db="EMBL/GenBank/DDBJ databases">
        <authorList>
            <person name="de Groot N.N."/>
        </authorList>
    </citation>
    <scope>NUCLEOTIDE SEQUENCE [LARGE SCALE GENOMIC DNA]</scope>
    <source>
        <strain evidence="6 7">DSM 17074</strain>
    </source>
</reference>
<dbReference type="EC" id="2.3.1.-" evidence="4"/>
<dbReference type="InterPro" id="IPR003679">
    <property type="entry name" value="Amioglycoside_AcTrfase"/>
</dbReference>
<protein>
    <recommendedName>
        <fullName evidence="4">Aminoglycoside N(3)-acetyltransferase</fullName>
        <ecNumber evidence="4">2.3.1.-</ecNumber>
    </recommendedName>
</protein>
<evidence type="ECO:0000313" key="7">
    <source>
        <dbReference type="Proteomes" id="UP000199139"/>
    </source>
</evidence>
<dbReference type="Proteomes" id="UP000321773">
    <property type="component" value="Unassembled WGS sequence"/>
</dbReference>
<reference evidence="5 8" key="2">
    <citation type="submission" date="2019-07" db="EMBL/GenBank/DDBJ databases">
        <title>Whole genome shotgun sequence of Halolactibacillus miurensis NBRC 100873.</title>
        <authorList>
            <person name="Hosoyama A."/>
            <person name="Uohara A."/>
            <person name="Ohji S."/>
            <person name="Ichikawa N."/>
        </authorList>
    </citation>
    <scope>NUCLEOTIDE SEQUENCE [LARGE SCALE GENOMIC DNA]</scope>
    <source>
        <strain evidence="5 8">NBRC 100873</strain>
    </source>
</reference>
<dbReference type="Pfam" id="PF02522">
    <property type="entry name" value="Antibiotic_NAT"/>
    <property type="match status" value="1"/>
</dbReference>
<proteinExistence type="inferred from homology"/>
<organism evidence="6 7">
    <name type="scientific">Halolactibacillus miurensis</name>
    <dbReference type="NCBI Taxonomy" id="306541"/>
    <lineage>
        <taxon>Bacteria</taxon>
        <taxon>Bacillati</taxon>
        <taxon>Bacillota</taxon>
        <taxon>Bacilli</taxon>
        <taxon>Bacillales</taxon>
        <taxon>Bacillaceae</taxon>
        <taxon>Halolactibacillus</taxon>
    </lineage>
</organism>
<dbReference type="PANTHER" id="PTHR11104:SF0">
    <property type="entry name" value="SPBETA PROPHAGE-DERIVED AMINOGLYCOSIDE N(3')-ACETYLTRANSFERASE-LIKE PROTEIN YOKD"/>
    <property type="match status" value="1"/>
</dbReference>
<dbReference type="EMBL" id="FPAI01000010">
    <property type="protein sequence ID" value="SFS78998.1"/>
    <property type="molecule type" value="Genomic_DNA"/>
</dbReference>
<evidence type="ECO:0000313" key="8">
    <source>
        <dbReference type="Proteomes" id="UP000321773"/>
    </source>
</evidence>